<evidence type="ECO:0000313" key="3">
    <source>
        <dbReference type="Proteomes" id="UP000825935"/>
    </source>
</evidence>
<protein>
    <recommendedName>
        <fullName evidence="1">Serine-threonine/tyrosine-protein kinase catalytic domain-containing protein</fullName>
    </recommendedName>
</protein>
<dbReference type="EMBL" id="CM035406">
    <property type="protein sequence ID" value="KAH7446132.1"/>
    <property type="molecule type" value="Genomic_DNA"/>
</dbReference>
<feature type="domain" description="Serine-threonine/tyrosine-protein kinase catalytic" evidence="1">
    <location>
        <begin position="13"/>
        <end position="47"/>
    </location>
</feature>
<accession>A0A8T2VFK6</accession>
<proteinExistence type="predicted"/>
<name>A0A8T2VFK6_CERRI</name>
<dbReference type="OrthoDB" id="339325at2759"/>
<dbReference type="Proteomes" id="UP000825935">
    <property type="component" value="Chromosome 1"/>
</dbReference>
<comment type="caution">
    <text evidence="2">The sequence shown here is derived from an EMBL/GenBank/DDBJ whole genome shotgun (WGS) entry which is preliminary data.</text>
</comment>
<organism evidence="2 3">
    <name type="scientific">Ceratopteris richardii</name>
    <name type="common">Triangle waterfern</name>
    <dbReference type="NCBI Taxonomy" id="49495"/>
    <lineage>
        <taxon>Eukaryota</taxon>
        <taxon>Viridiplantae</taxon>
        <taxon>Streptophyta</taxon>
        <taxon>Embryophyta</taxon>
        <taxon>Tracheophyta</taxon>
        <taxon>Polypodiopsida</taxon>
        <taxon>Polypodiidae</taxon>
        <taxon>Polypodiales</taxon>
        <taxon>Pteridineae</taxon>
        <taxon>Pteridaceae</taxon>
        <taxon>Parkerioideae</taxon>
        <taxon>Ceratopteris</taxon>
    </lineage>
</organism>
<evidence type="ECO:0000259" key="1">
    <source>
        <dbReference type="Pfam" id="PF07714"/>
    </source>
</evidence>
<reference evidence="2" key="1">
    <citation type="submission" date="2021-08" db="EMBL/GenBank/DDBJ databases">
        <title>WGS assembly of Ceratopteris richardii.</title>
        <authorList>
            <person name="Marchant D.B."/>
            <person name="Chen G."/>
            <person name="Jenkins J."/>
            <person name="Shu S."/>
            <person name="Leebens-Mack J."/>
            <person name="Grimwood J."/>
            <person name="Schmutz J."/>
            <person name="Soltis P."/>
            <person name="Soltis D."/>
            <person name="Chen Z.-H."/>
        </authorList>
    </citation>
    <scope>NUCLEOTIDE SEQUENCE</scope>
    <source>
        <strain evidence="2">Whitten #5841</strain>
        <tissue evidence="2">Leaf</tissue>
    </source>
</reference>
<gene>
    <name evidence="2" type="ORF">KP509_01G040500</name>
</gene>
<dbReference type="InterPro" id="IPR011009">
    <property type="entry name" value="Kinase-like_dom_sf"/>
</dbReference>
<keyword evidence="3" id="KW-1185">Reference proteome</keyword>
<evidence type="ECO:0000313" key="2">
    <source>
        <dbReference type="EMBL" id="KAH7446132.1"/>
    </source>
</evidence>
<dbReference type="InterPro" id="IPR001245">
    <property type="entry name" value="Ser-Thr/Tyr_kinase_cat_dom"/>
</dbReference>
<dbReference type="Pfam" id="PF07714">
    <property type="entry name" value="PK_Tyr_Ser-Thr"/>
    <property type="match status" value="1"/>
</dbReference>
<dbReference type="Gene3D" id="1.10.510.10">
    <property type="entry name" value="Transferase(Phosphotransferase) domain 1"/>
    <property type="match status" value="1"/>
</dbReference>
<dbReference type="SUPFAM" id="SSF56112">
    <property type="entry name" value="Protein kinase-like (PK-like)"/>
    <property type="match status" value="1"/>
</dbReference>
<sequence>MKIFLSSRSVAGMIERMAVEVLQDEPSNEKSDVYSFRVTLWELFYSSATLGWIKSRTETE</sequence>
<dbReference type="GO" id="GO:0004672">
    <property type="term" value="F:protein kinase activity"/>
    <property type="evidence" value="ECO:0007669"/>
    <property type="project" value="InterPro"/>
</dbReference>
<dbReference type="AlphaFoldDB" id="A0A8T2VFK6"/>